<gene>
    <name evidence="2" type="ORF">M2283_008946</name>
</gene>
<dbReference type="Proteomes" id="UP001160499">
    <property type="component" value="Unassembled WGS sequence"/>
</dbReference>
<reference evidence="2 3" key="1">
    <citation type="submission" date="2023-04" db="EMBL/GenBank/DDBJ databases">
        <title>Forest soil microbial communities from Buena Vista Peninsula, Colon Province, Panama.</title>
        <authorList>
            <person name="Bouskill N."/>
        </authorList>
    </citation>
    <scope>NUCLEOTIDE SEQUENCE [LARGE SCALE GENOMIC DNA]</scope>
    <source>
        <strain evidence="2 3">GGS1</strain>
    </source>
</reference>
<evidence type="ECO:0000256" key="1">
    <source>
        <dbReference type="SAM" id="MobiDB-lite"/>
    </source>
</evidence>
<name>A0ABT6M0L9_9ACTN</name>
<proteinExistence type="predicted"/>
<accession>A0ABT6M0L9</accession>
<evidence type="ECO:0000313" key="3">
    <source>
        <dbReference type="Proteomes" id="UP001160499"/>
    </source>
</evidence>
<keyword evidence="3" id="KW-1185">Reference proteome</keyword>
<sequence>MPKSKGMGPTGERTRSATGSLLTSPLQVHALAGRLRAGGDPRVSARELLSHLATSILQREHPRTSRDAWEALPRLAARILDQQGSVQASSFTPQHLVPYFAGR</sequence>
<dbReference type="EMBL" id="JARXVH010000024">
    <property type="protein sequence ID" value="MDH6221599.1"/>
    <property type="molecule type" value="Genomic_DNA"/>
</dbReference>
<evidence type="ECO:0000313" key="2">
    <source>
        <dbReference type="EMBL" id="MDH6221599.1"/>
    </source>
</evidence>
<dbReference type="RefSeq" id="WP_280882304.1">
    <property type="nucleotide sequence ID" value="NZ_JARXVH010000024.1"/>
</dbReference>
<protein>
    <submittedName>
        <fullName evidence="2">Uncharacterized protein</fullName>
    </submittedName>
</protein>
<comment type="caution">
    <text evidence="2">The sequence shown here is derived from an EMBL/GenBank/DDBJ whole genome shotgun (WGS) entry which is preliminary data.</text>
</comment>
<organism evidence="2 3">
    <name type="scientific">Streptomyces pseudovenezuelae</name>
    <dbReference type="NCBI Taxonomy" id="67350"/>
    <lineage>
        <taxon>Bacteria</taxon>
        <taxon>Bacillati</taxon>
        <taxon>Actinomycetota</taxon>
        <taxon>Actinomycetes</taxon>
        <taxon>Kitasatosporales</taxon>
        <taxon>Streptomycetaceae</taxon>
        <taxon>Streptomyces</taxon>
        <taxon>Streptomyces aurantiacus group</taxon>
    </lineage>
</organism>
<feature type="region of interest" description="Disordered" evidence="1">
    <location>
        <begin position="1"/>
        <end position="23"/>
    </location>
</feature>